<evidence type="ECO:0000313" key="6">
    <source>
        <dbReference type="Proteomes" id="UP000250796"/>
    </source>
</evidence>
<reference evidence="5 6" key="1">
    <citation type="submission" date="2017-01" db="EMBL/GenBank/DDBJ databases">
        <authorList>
            <person name="Erauso G."/>
        </authorList>
    </citation>
    <scope>NUCLEOTIDE SEQUENCE [LARGE SCALE GENOMIC DNA]</scope>
    <source>
        <strain evidence="5">MESINF1</strain>
    </source>
</reference>
<dbReference type="GO" id="GO:0004177">
    <property type="term" value="F:aminopeptidase activity"/>
    <property type="evidence" value="ECO:0007669"/>
    <property type="project" value="UniProtKB-KW"/>
</dbReference>
<dbReference type="InterPro" id="IPR029058">
    <property type="entry name" value="AB_hydrolase_fold"/>
</dbReference>
<dbReference type="PANTHER" id="PTHR42776">
    <property type="entry name" value="SERINE PEPTIDASE S9 FAMILY MEMBER"/>
    <property type="match status" value="1"/>
</dbReference>
<keyword evidence="2" id="KW-0645">Protease</keyword>
<evidence type="ECO:0000259" key="4">
    <source>
        <dbReference type="Pfam" id="PF00326"/>
    </source>
</evidence>
<dbReference type="Gene3D" id="3.40.50.1820">
    <property type="entry name" value="alpha/beta hydrolase"/>
    <property type="match status" value="1"/>
</dbReference>
<evidence type="ECO:0000313" key="5">
    <source>
        <dbReference type="EMBL" id="SSC12018.1"/>
    </source>
</evidence>
<dbReference type="RefSeq" id="WP_169698428.1">
    <property type="nucleotide sequence ID" value="NZ_LS974202.1"/>
</dbReference>
<evidence type="ECO:0000256" key="2">
    <source>
        <dbReference type="ARBA" id="ARBA00022670"/>
    </source>
</evidence>
<gene>
    <name evidence="5" type="ORF">MESINF_0569</name>
</gene>
<dbReference type="InterPro" id="IPR011042">
    <property type="entry name" value="6-blade_b-propeller_TolB-like"/>
</dbReference>
<protein>
    <submittedName>
        <fullName evidence="5">Dipeptidyl aminopeptidase/acylaminoacyl peptidase</fullName>
    </submittedName>
</protein>
<keyword evidence="5" id="KW-0031">Aminopeptidase</keyword>
<dbReference type="SUPFAM" id="SSF82171">
    <property type="entry name" value="DPP6 N-terminal domain-like"/>
    <property type="match status" value="1"/>
</dbReference>
<dbReference type="Pfam" id="PF00326">
    <property type="entry name" value="Peptidase_S9"/>
    <property type="match status" value="1"/>
</dbReference>
<name>A0A7Z7PQQ8_9BACT</name>
<evidence type="ECO:0000256" key="3">
    <source>
        <dbReference type="ARBA" id="ARBA00022801"/>
    </source>
</evidence>
<dbReference type="PANTHER" id="PTHR42776:SF27">
    <property type="entry name" value="DIPEPTIDYL PEPTIDASE FAMILY MEMBER 6"/>
    <property type="match status" value="1"/>
</dbReference>
<dbReference type="EMBL" id="LS974202">
    <property type="protein sequence ID" value="SSC12018.1"/>
    <property type="molecule type" value="Genomic_DNA"/>
</dbReference>
<sequence length="655" mass="73452">MKKIRLEDVHRYSAVGDVNFLPNGKEFLFVHKTIDRENNKYLSNIWSGDLSTCKVTQLTRGDKDGSPVVDPEGKSLLFTSRREKDAKGTKGTKGTELYLLKLGGGESRLVKTLKGGFSSISWVDEENILFTTKAAPGENPEKPVEEEPVEKRTYVIDKIPFVSNGSGFTENRISQLYMLNVATGKMKPLEAVKGDVQSVEISPDRKRAAIIVKEDAERRPRWNNLYILDLKGGSPERIGDDSISVYACVWASCDELFVLGTDLAKGFPTNPYFNFVDLESKEMKPLRRDLDLYFGNSLNSDVRGLSGKSLRVKNGKLYSIITSGPDSTIISMDKTGEVEDVMLSDGSIDCFDINDSGDLVYTKMTPVQPLELFCSKATGTKKITNFNSWMKGYQLSAPESFKVQASDGVVIDGWIMKPVDFDEKGRYPAVVEIHGGPKTAYGNGYMHEFQALAASGYAVVYCNPRGSSGYGTDFADIRGHYGERDFDDIMEVLEFVVNEYDFIDEERLGVTGGSYGGFMTNWIVGHTDVFKAAVSQRSISSWISFFGTTDIGYYFAPDQIGDDFFQNLEGYLRQSPLTYAPNVETPILFIHSLEDYRCWVPEAMQFFTVLRYLGKEARMVLFPGENHELSRGGMPVHREKRLKAIVEWFDTHLKK</sequence>
<dbReference type="InterPro" id="IPR001375">
    <property type="entry name" value="Peptidase_S9_cat"/>
</dbReference>
<keyword evidence="3" id="KW-0378">Hydrolase</keyword>
<dbReference type="GO" id="GO:0004252">
    <property type="term" value="F:serine-type endopeptidase activity"/>
    <property type="evidence" value="ECO:0007669"/>
    <property type="project" value="TreeGrafter"/>
</dbReference>
<dbReference type="Proteomes" id="UP000250796">
    <property type="component" value="Chromosome MESINF"/>
</dbReference>
<dbReference type="SUPFAM" id="SSF53474">
    <property type="entry name" value="alpha/beta-Hydrolases"/>
    <property type="match status" value="1"/>
</dbReference>
<organism evidence="5 6">
    <name type="scientific">Mesotoga infera</name>
    <dbReference type="NCBI Taxonomy" id="1236046"/>
    <lineage>
        <taxon>Bacteria</taxon>
        <taxon>Thermotogati</taxon>
        <taxon>Thermotogota</taxon>
        <taxon>Thermotogae</taxon>
        <taxon>Kosmotogales</taxon>
        <taxon>Kosmotogaceae</taxon>
        <taxon>Mesotoga</taxon>
    </lineage>
</organism>
<dbReference type="GO" id="GO:0006508">
    <property type="term" value="P:proteolysis"/>
    <property type="evidence" value="ECO:0007669"/>
    <property type="project" value="UniProtKB-KW"/>
</dbReference>
<evidence type="ECO:0000256" key="1">
    <source>
        <dbReference type="ARBA" id="ARBA00010040"/>
    </source>
</evidence>
<proteinExistence type="inferred from homology"/>
<keyword evidence="6" id="KW-1185">Reference proteome</keyword>
<dbReference type="FunFam" id="3.40.50.1820:FF:000028">
    <property type="entry name" value="S9 family peptidase"/>
    <property type="match status" value="1"/>
</dbReference>
<comment type="similarity">
    <text evidence="1">Belongs to the peptidase S9C family.</text>
</comment>
<dbReference type="Gene3D" id="2.120.10.30">
    <property type="entry name" value="TolB, C-terminal domain"/>
    <property type="match status" value="2"/>
</dbReference>
<accession>A0A7Z7PQQ8</accession>
<dbReference type="AlphaFoldDB" id="A0A7Z7PQQ8"/>
<dbReference type="KEGG" id="minf:MESINF_0569"/>
<feature type="domain" description="Peptidase S9 prolyl oligopeptidase catalytic" evidence="4">
    <location>
        <begin position="445"/>
        <end position="654"/>
    </location>
</feature>